<feature type="repeat" description="ANK" evidence="3">
    <location>
        <begin position="14"/>
        <end position="37"/>
    </location>
</feature>
<evidence type="ECO:0000256" key="2">
    <source>
        <dbReference type="ARBA" id="ARBA00023043"/>
    </source>
</evidence>
<keyword evidence="2 3" id="KW-0040">ANK repeat</keyword>
<dbReference type="InterPro" id="IPR036770">
    <property type="entry name" value="Ankyrin_rpt-contain_sf"/>
</dbReference>
<dbReference type="PROSITE" id="PS50088">
    <property type="entry name" value="ANK_REPEAT"/>
    <property type="match status" value="1"/>
</dbReference>
<dbReference type="KEGG" id="lgi:LOTGIDRAFT_133071"/>
<evidence type="ECO:0000313" key="5">
    <source>
        <dbReference type="Proteomes" id="UP000030746"/>
    </source>
</evidence>
<sequence length="105" mass="11960">LNRHKSLVNVTDRDGYIPLHIAAYNNNTDCAKLLIEKTPMLISLTNRNVVLYTPVVLEHDRSIVARCLIKNGARTDLKNMYGDTPLECCIDENMKQSLSEFIIQK</sequence>
<dbReference type="RefSeq" id="XP_009065642.1">
    <property type="nucleotide sequence ID" value="XM_009067394.1"/>
</dbReference>
<evidence type="ECO:0000256" key="3">
    <source>
        <dbReference type="PROSITE-ProRule" id="PRU00023"/>
    </source>
</evidence>
<accession>V3ZMD5</accession>
<dbReference type="PROSITE" id="PS50297">
    <property type="entry name" value="ANK_REP_REGION"/>
    <property type="match status" value="1"/>
</dbReference>
<proteinExistence type="predicted"/>
<evidence type="ECO:0000256" key="1">
    <source>
        <dbReference type="ARBA" id="ARBA00022737"/>
    </source>
</evidence>
<organism evidence="4 5">
    <name type="scientific">Lottia gigantea</name>
    <name type="common">Giant owl limpet</name>
    <dbReference type="NCBI Taxonomy" id="225164"/>
    <lineage>
        <taxon>Eukaryota</taxon>
        <taxon>Metazoa</taxon>
        <taxon>Spiralia</taxon>
        <taxon>Lophotrochozoa</taxon>
        <taxon>Mollusca</taxon>
        <taxon>Gastropoda</taxon>
        <taxon>Patellogastropoda</taxon>
        <taxon>Lottioidea</taxon>
        <taxon>Lottiidae</taxon>
        <taxon>Lottia</taxon>
    </lineage>
</organism>
<dbReference type="OrthoDB" id="10257076at2759"/>
<keyword evidence="1" id="KW-0677">Repeat</keyword>
<dbReference type="SUPFAM" id="SSF48403">
    <property type="entry name" value="Ankyrin repeat"/>
    <property type="match status" value="1"/>
</dbReference>
<dbReference type="SMART" id="SM00248">
    <property type="entry name" value="ANK"/>
    <property type="match status" value="1"/>
</dbReference>
<dbReference type="GeneID" id="20233380"/>
<keyword evidence="5" id="KW-1185">Reference proteome</keyword>
<evidence type="ECO:0000313" key="4">
    <source>
        <dbReference type="EMBL" id="ESO83610.1"/>
    </source>
</evidence>
<feature type="non-terminal residue" evidence="4">
    <location>
        <position position="1"/>
    </location>
</feature>
<gene>
    <name evidence="4" type="ORF">LOTGIDRAFT_133071</name>
</gene>
<reference evidence="4 5" key="1">
    <citation type="journal article" date="2013" name="Nature">
        <title>Insights into bilaterian evolution from three spiralian genomes.</title>
        <authorList>
            <person name="Simakov O."/>
            <person name="Marletaz F."/>
            <person name="Cho S.J."/>
            <person name="Edsinger-Gonzales E."/>
            <person name="Havlak P."/>
            <person name="Hellsten U."/>
            <person name="Kuo D.H."/>
            <person name="Larsson T."/>
            <person name="Lv J."/>
            <person name="Arendt D."/>
            <person name="Savage R."/>
            <person name="Osoegawa K."/>
            <person name="de Jong P."/>
            <person name="Grimwood J."/>
            <person name="Chapman J.A."/>
            <person name="Shapiro H."/>
            <person name="Aerts A."/>
            <person name="Otillar R.P."/>
            <person name="Terry A.Y."/>
            <person name="Boore J.L."/>
            <person name="Grigoriev I.V."/>
            <person name="Lindberg D.R."/>
            <person name="Seaver E.C."/>
            <person name="Weisblat D.A."/>
            <person name="Putnam N.H."/>
            <person name="Rokhsar D.S."/>
        </authorList>
    </citation>
    <scope>NUCLEOTIDE SEQUENCE [LARGE SCALE GENOMIC DNA]</scope>
</reference>
<protein>
    <submittedName>
        <fullName evidence="4">Uncharacterized protein</fullName>
    </submittedName>
</protein>
<dbReference type="PANTHER" id="PTHR24171">
    <property type="entry name" value="ANKYRIN REPEAT DOMAIN-CONTAINING PROTEIN 39-RELATED"/>
    <property type="match status" value="1"/>
</dbReference>
<dbReference type="Proteomes" id="UP000030746">
    <property type="component" value="Unassembled WGS sequence"/>
</dbReference>
<name>V3ZMD5_LOTGI</name>
<dbReference type="HOGENOM" id="CLU_2243236_0_0_1"/>
<dbReference type="Gene3D" id="1.25.40.20">
    <property type="entry name" value="Ankyrin repeat-containing domain"/>
    <property type="match status" value="1"/>
</dbReference>
<dbReference type="EMBL" id="KB203629">
    <property type="protein sequence ID" value="ESO83610.1"/>
    <property type="molecule type" value="Genomic_DNA"/>
</dbReference>
<dbReference type="AlphaFoldDB" id="V3ZMD5"/>
<dbReference type="CTD" id="20233380"/>
<dbReference type="InterPro" id="IPR002110">
    <property type="entry name" value="Ankyrin_rpt"/>
</dbReference>
<dbReference type="Pfam" id="PF13637">
    <property type="entry name" value="Ank_4"/>
    <property type="match status" value="1"/>
</dbReference>